<dbReference type="Proteomes" id="UP000243542">
    <property type="component" value="Unassembled WGS sequence"/>
</dbReference>
<name>A0A2A9FG58_9PSEU</name>
<dbReference type="InterPro" id="IPR033195">
    <property type="entry name" value="AmidinoTrfase"/>
</dbReference>
<dbReference type="GO" id="GO:0015068">
    <property type="term" value="F:glycine amidinotransferase activity"/>
    <property type="evidence" value="ECO:0007669"/>
    <property type="project" value="TreeGrafter"/>
</dbReference>
<evidence type="ECO:0000313" key="5">
    <source>
        <dbReference type="Proteomes" id="UP000243542"/>
    </source>
</evidence>
<keyword evidence="5" id="KW-1185">Reference proteome</keyword>
<comment type="caution">
    <text evidence="4">The sequence shown here is derived from an EMBL/GenBank/DDBJ whole genome shotgun (WGS) entry which is preliminary data.</text>
</comment>
<accession>A0A2A9FG58</accession>
<dbReference type="PANTHER" id="PTHR10488">
    <property type="entry name" value="GLYCINE AMIDINOTRANSFERASE, MITOCHONDRIAL"/>
    <property type="match status" value="1"/>
</dbReference>
<evidence type="ECO:0000256" key="3">
    <source>
        <dbReference type="PIRSR" id="PIRSR633195-1"/>
    </source>
</evidence>
<dbReference type="EMBL" id="PDJK01000002">
    <property type="protein sequence ID" value="PFG49409.1"/>
    <property type="molecule type" value="Genomic_DNA"/>
</dbReference>
<gene>
    <name evidence="4" type="ORF">ATK36_4563</name>
</gene>
<feature type="active site" evidence="3">
    <location>
        <position position="219"/>
    </location>
</feature>
<sequence length="336" mass="37642">MGTMRGAAVPQWDVAVESCVPASARELFTRTAGQPWPREHAEAAEAELDAFAGFLTARGIVVTRPDPVDHTRSFSTPRWSSPGGLYSAMPRDLLLVVGDMIIESPMAWRSRYFEADAYHRLLTGYFRRGARWIAAPRPLLDDDTFDAGFDRETPFATQSYATTEVEPTFDAADFTRCGTDLFAQRSHVTNRLGIEWVARHLDPEYTVHIVETIDPYPMHIDASFVPLAPGKLLLNRNKVKDVPSVLDAWDVRVAPEPAVPDDFELYMSSPTVGMNVLMLSETQVVVEAQETALADMLDEWGFDVLPIPFRNVMRFGGCFHCVTADVRRRGELRSFV</sequence>
<dbReference type="AlphaFoldDB" id="A0A2A9FG58"/>
<evidence type="ECO:0000313" key="4">
    <source>
        <dbReference type="EMBL" id="PFG49409.1"/>
    </source>
</evidence>
<feature type="active site" evidence="3">
    <location>
        <position position="170"/>
    </location>
</feature>
<protein>
    <submittedName>
        <fullName evidence="4">Glycine amidinotransferase</fullName>
    </submittedName>
</protein>
<proteinExistence type="inferred from homology"/>
<dbReference type="PANTHER" id="PTHR10488:SF1">
    <property type="entry name" value="GLYCINE AMIDINOTRANSFERASE, MITOCHONDRIAL"/>
    <property type="match status" value="1"/>
</dbReference>
<comment type="similarity">
    <text evidence="1">Belongs to the amidinotransferase family.</text>
</comment>
<dbReference type="GO" id="GO:0006601">
    <property type="term" value="P:creatine biosynthetic process"/>
    <property type="evidence" value="ECO:0007669"/>
    <property type="project" value="TreeGrafter"/>
</dbReference>
<organism evidence="4 5">
    <name type="scientific">Amycolatopsis sulphurea</name>
    <dbReference type="NCBI Taxonomy" id="76022"/>
    <lineage>
        <taxon>Bacteria</taxon>
        <taxon>Bacillati</taxon>
        <taxon>Actinomycetota</taxon>
        <taxon>Actinomycetes</taxon>
        <taxon>Pseudonocardiales</taxon>
        <taxon>Pseudonocardiaceae</taxon>
        <taxon>Amycolatopsis</taxon>
    </lineage>
</organism>
<evidence type="ECO:0000256" key="2">
    <source>
        <dbReference type="ARBA" id="ARBA00022679"/>
    </source>
</evidence>
<reference evidence="4 5" key="1">
    <citation type="submission" date="2017-10" db="EMBL/GenBank/DDBJ databases">
        <title>Sequencing the genomes of 1000 actinobacteria strains.</title>
        <authorList>
            <person name="Klenk H.-P."/>
        </authorList>
    </citation>
    <scope>NUCLEOTIDE SEQUENCE [LARGE SCALE GENOMIC DNA]</scope>
    <source>
        <strain evidence="4 5">DSM 46092</strain>
    </source>
</reference>
<keyword evidence="2 4" id="KW-0808">Transferase</keyword>
<feature type="active site" description="Amidino-cysteine intermediate" evidence="3">
    <location>
        <position position="321"/>
    </location>
</feature>
<dbReference type="Gene3D" id="3.75.10.10">
    <property type="entry name" value="L-arginine/glycine Amidinotransferase, Chain A"/>
    <property type="match status" value="1"/>
</dbReference>
<dbReference type="SUPFAM" id="SSF55909">
    <property type="entry name" value="Pentein"/>
    <property type="match status" value="1"/>
</dbReference>
<evidence type="ECO:0000256" key="1">
    <source>
        <dbReference type="ARBA" id="ARBA00006943"/>
    </source>
</evidence>